<dbReference type="GO" id="GO:0070987">
    <property type="term" value="P:error-free translesion synthesis"/>
    <property type="evidence" value="ECO:0007669"/>
    <property type="project" value="TreeGrafter"/>
</dbReference>
<proteinExistence type="predicted"/>
<feature type="compositionally biased region" description="Basic and acidic residues" evidence="1">
    <location>
        <begin position="262"/>
        <end position="273"/>
    </location>
</feature>
<dbReference type="Gene3D" id="3.40.50.10190">
    <property type="entry name" value="BRCT domain"/>
    <property type="match status" value="1"/>
</dbReference>
<feature type="region of interest" description="Disordered" evidence="1">
    <location>
        <begin position="1"/>
        <end position="20"/>
    </location>
</feature>
<dbReference type="SUPFAM" id="SSF52113">
    <property type="entry name" value="BRCT domain"/>
    <property type="match status" value="1"/>
</dbReference>
<dbReference type="OrthoDB" id="427711at2759"/>
<dbReference type="Pfam" id="PF16589">
    <property type="entry name" value="BRCT_2"/>
    <property type="match status" value="1"/>
</dbReference>
<dbReference type="InterPro" id="IPR001357">
    <property type="entry name" value="BRCT_dom"/>
</dbReference>
<feature type="compositionally biased region" description="Basic residues" evidence="1">
    <location>
        <begin position="1"/>
        <end position="13"/>
    </location>
</feature>
<dbReference type="PANTHER" id="PTHR45990">
    <property type="entry name" value="DNA REPAIR PROTEIN REV1"/>
    <property type="match status" value="1"/>
</dbReference>
<dbReference type="PROSITE" id="PS50172">
    <property type="entry name" value="BRCT"/>
    <property type="match status" value="1"/>
</dbReference>
<evidence type="ECO:0000256" key="1">
    <source>
        <dbReference type="SAM" id="MobiDB-lite"/>
    </source>
</evidence>
<dbReference type="PANTHER" id="PTHR45990:SF1">
    <property type="entry name" value="DNA REPAIR PROTEIN REV1"/>
    <property type="match status" value="1"/>
</dbReference>
<dbReference type="GO" id="GO:0017125">
    <property type="term" value="F:deoxycytidyl transferase activity"/>
    <property type="evidence" value="ECO:0007669"/>
    <property type="project" value="TreeGrafter"/>
</dbReference>
<dbReference type="GO" id="GO:0042276">
    <property type="term" value="P:error-prone translesion synthesis"/>
    <property type="evidence" value="ECO:0007669"/>
    <property type="project" value="TreeGrafter"/>
</dbReference>
<evidence type="ECO:0000259" key="2">
    <source>
        <dbReference type="PROSITE" id="PS50172"/>
    </source>
</evidence>
<reference evidence="3 4" key="1">
    <citation type="journal article" date="2015" name="Genome Biol. Evol.">
        <title>Phylogenomic analyses indicate that early fungi evolved digesting cell walls of algal ancestors of land plants.</title>
        <authorList>
            <person name="Chang Y."/>
            <person name="Wang S."/>
            <person name="Sekimoto S."/>
            <person name="Aerts A.L."/>
            <person name="Choi C."/>
            <person name="Clum A."/>
            <person name="LaButti K.M."/>
            <person name="Lindquist E.A."/>
            <person name="Yee Ngan C."/>
            <person name="Ohm R.A."/>
            <person name="Salamov A.A."/>
            <person name="Grigoriev I.V."/>
            <person name="Spatafora J.W."/>
            <person name="Berbee M.L."/>
        </authorList>
    </citation>
    <scope>NUCLEOTIDE SEQUENCE [LARGE SCALE GENOMIC DNA]</scope>
    <source>
        <strain evidence="3 4">NRRL 28638</strain>
    </source>
</reference>
<feature type="compositionally biased region" description="Low complexity" evidence="1">
    <location>
        <begin position="274"/>
        <end position="283"/>
    </location>
</feature>
<evidence type="ECO:0000313" key="3">
    <source>
        <dbReference type="EMBL" id="KXN68173.1"/>
    </source>
</evidence>
<dbReference type="SMART" id="SM00292">
    <property type="entry name" value="BRCT"/>
    <property type="match status" value="1"/>
</dbReference>
<dbReference type="GO" id="GO:0005634">
    <property type="term" value="C:nucleus"/>
    <property type="evidence" value="ECO:0007669"/>
    <property type="project" value="TreeGrafter"/>
</dbReference>
<keyword evidence="4" id="KW-1185">Reference proteome</keyword>
<dbReference type="Proteomes" id="UP000070444">
    <property type="component" value="Unassembled WGS sequence"/>
</dbReference>
<dbReference type="AlphaFoldDB" id="A0A137NZA7"/>
<organism evidence="3 4">
    <name type="scientific">Conidiobolus coronatus (strain ATCC 28846 / CBS 209.66 / NRRL 28638)</name>
    <name type="common">Delacroixia coronata</name>
    <dbReference type="NCBI Taxonomy" id="796925"/>
    <lineage>
        <taxon>Eukaryota</taxon>
        <taxon>Fungi</taxon>
        <taxon>Fungi incertae sedis</taxon>
        <taxon>Zoopagomycota</taxon>
        <taxon>Entomophthoromycotina</taxon>
        <taxon>Entomophthoromycetes</taxon>
        <taxon>Entomophthorales</taxon>
        <taxon>Ancylistaceae</taxon>
        <taxon>Conidiobolus</taxon>
    </lineage>
</organism>
<dbReference type="GO" id="GO:0003887">
    <property type="term" value="F:DNA-directed DNA polymerase activity"/>
    <property type="evidence" value="ECO:0007669"/>
    <property type="project" value="TreeGrafter"/>
</dbReference>
<dbReference type="InterPro" id="IPR036420">
    <property type="entry name" value="BRCT_dom_sf"/>
</dbReference>
<evidence type="ECO:0000313" key="4">
    <source>
        <dbReference type="Proteomes" id="UP000070444"/>
    </source>
</evidence>
<gene>
    <name evidence="3" type="ORF">CONCODRAFT_9601</name>
</gene>
<sequence length="283" mass="33420">MRVKKDKSNKPKNKITNYFRSTKENYRGSKALSDVSEEEEEPVQLNFIDEYRRLRALRDLNRQNWDQLPIYYKLELNDYRKYQTPVNTQRGTLQEEVDFDDSINKCKDVSRGNILYFRGNINASQYMPINSRIELSLNPITQDNNKIFEGCTIYVPDYTRGKITSLLRILILRNGGELRTNIQKEIADITHMIYPILDYPKKCVLIKLFSLRGLPKIVTPYWILDSLRAGKKLNCLSYATDKSMNTLMNYFEVLEDEEGHRRRVEVDERREDNNNNSDSDIYS</sequence>
<protein>
    <recommendedName>
        <fullName evidence="2">BRCT domain-containing protein</fullName>
    </recommendedName>
</protein>
<feature type="region of interest" description="Disordered" evidence="1">
    <location>
        <begin position="262"/>
        <end position="283"/>
    </location>
</feature>
<name>A0A137NZA7_CONC2</name>
<dbReference type="EMBL" id="KQ964590">
    <property type="protein sequence ID" value="KXN68173.1"/>
    <property type="molecule type" value="Genomic_DNA"/>
</dbReference>
<accession>A0A137NZA7</accession>
<feature type="domain" description="BRCT" evidence="2">
    <location>
        <begin position="143"/>
        <end position="240"/>
    </location>
</feature>